<feature type="compositionally biased region" description="Pro residues" evidence="1">
    <location>
        <begin position="1"/>
        <end position="27"/>
    </location>
</feature>
<sequence>MATPLPPKSAPSPPKDPSPPPPSPPQMPLTEAWMLDFVGNITIFHAIQDRLRVRMFTNAYLNAKNPPPNLLPNTTDGFLNATTIANTTTTGLAASPYAQVDNMLLADALRDELAAMLVMVFGNSQFRLSLVWAFIFAGWRRIIWNWVKGYLRARFGFVVEDASLWG</sequence>
<gene>
    <name evidence="2" type="ORF">HK57_00260</name>
</gene>
<accession>A0A0C1E753</accession>
<dbReference type="Proteomes" id="UP000053475">
    <property type="component" value="Unassembled WGS sequence"/>
</dbReference>
<evidence type="ECO:0000313" key="3">
    <source>
        <dbReference type="Proteomes" id="UP000053475"/>
    </source>
</evidence>
<name>A0A0C1E753_ASPUT</name>
<feature type="region of interest" description="Disordered" evidence="1">
    <location>
        <begin position="1"/>
        <end position="28"/>
    </location>
</feature>
<evidence type="ECO:0000256" key="1">
    <source>
        <dbReference type="SAM" id="MobiDB-lite"/>
    </source>
</evidence>
<keyword evidence="3" id="KW-1185">Reference proteome</keyword>
<reference evidence="2 3" key="1">
    <citation type="submission" date="2014-11" db="EMBL/GenBank/DDBJ databases">
        <title>Genomics derived discovery of secondary metabolites biosynthetic gene clusters in Aspergillus ustus.</title>
        <authorList>
            <person name="Pi B."/>
            <person name="Dai F."/>
            <person name="Song X."/>
            <person name="Zhu C."/>
            <person name="Li H."/>
            <person name="Yu D."/>
        </authorList>
    </citation>
    <scope>NUCLEOTIDE SEQUENCE [LARGE SCALE GENOMIC DNA]</scope>
    <source>
        <strain evidence="2 3">3.3904</strain>
    </source>
</reference>
<proteinExistence type="predicted"/>
<organism evidence="2 3">
    <name type="scientific">Aspergillus ustus</name>
    <dbReference type="NCBI Taxonomy" id="40382"/>
    <lineage>
        <taxon>Eukaryota</taxon>
        <taxon>Fungi</taxon>
        <taxon>Dikarya</taxon>
        <taxon>Ascomycota</taxon>
        <taxon>Pezizomycotina</taxon>
        <taxon>Eurotiomycetes</taxon>
        <taxon>Eurotiomycetidae</taxon>
        <taxon>Eurotiales</taxon>
        <taxon>Aspergillaceae</taxon>
        <taxon>Aspergillus</taxon>
        <taxon>Aspergillus subgen. Nidulantes</taxon>
    </lineage>
</organism>
<dbReference type="AlphaFoldDB" id="A0A0C1E753"/>
<protein>
    <submittedName>
        <fullName evidence="2">Uncharacterized protein</fullName>
    </submittedName>
</protein>
<dbReference type="EMBL" id="JOMC01000021">
    <property type="protein sequence ID" value="KIA75948.1"/>
    <property type="molecule type" value="Genomic_DNA"/>
</dbReference>
<evidence type="ECO:0000313" key="2">
    <source>
        <dbReference type="EMBL" id="KIA75948.1"/>
    </source>
</evidence>
<comment type="caution">
    <text evidence="2">The sequence shown here is derived from an EMBL/GenBank/DDBJ whole genome shotgun (WGS) entry which is preliminary data.</text>
</comment>